<dbReference type="InterPro" id="IPR007074">
    <property type="entry name" value="LicD/FKTN/FKRP_NTP_transf"/>
</dbReference>
<dbReference type="PANTHER" id="PTHR43404:SF2">
    <property type="entry name" value="LIPOPOLYSACCHARIDE CHOLINEPHOSPHOTRANSFERASE LICD"/>
    <property type="match status" value="1"/>
</dbReference>
<dbReference type="Proteomes" id="UP000644010">
    <property type="component" value="Unassembled WGS sequence"/>
</dbReference>
<accession>A0ABR7E632</accession>
<organism evidence="2 3">
    <name type="scientific">Parabacteroides segnis</name>
    <dbReference type="NCBI Taxonomy" id="2763058"/>
    <lineage>
        <taxon>Bacteria</taxon>
        <taxon>Pseudomonadati</taxon>
        <taxon>Bacteroidota</taxon>
        <taxon>Bacteroidia</taxon>
        <taxon>Bacteroidales</taxon>
        <taxon>Tannerellaceae</taxon>
        <taxon>Parabacteroides</taxon>
    </lineage>
</organism>
<dbReference type="PANTHER" id="PTHR43404">
    <property type="entry name" value="LIPOPOLYSACCHARIDE CHOLINEPHOSPHOTRANSFERASE LICD"/>
    <property type="match status" value="1"/>
</dbReference>
<evidence type="ECO:0000259" key="1">
    <source>
        <dbReference type="Pfam" id="PF04991"/>
    </source>
</evidence>
<dbReference type="RefSeq" id="WP_186960966.1">
    <property type="nucleotide sequence ID" value="NZ_JACOOI010000028.1"/>
</dbReference>
<gene>
    <name evidence="2" type="ORF">H8S77_20380</name>
</gene>
<dbReference type="InterPro" id="IPR052942">
    <property type="entry name" value="LPS_cholinephosphotransferase"/>
</dbReference>
<evidence type="ECO:0000313" key="3">
    <source>
        <dbReference type="Proteomes" id="UP000644010"/>
    </source>
</evidence>
<feature type="domain" description="LicD/FKTN/FKRP nucleotidyltransferase" evidence="1">
    <location>
        <begin position="26"/>
        <end position="240"/>
    </location>
</feature>
<name>A0ABR7E632_9BACT</name>
<reference evidence="2 3" key="1">
    <citation type="submission" date="2020-08" db="EMBL/GenBank/DDBJ databases">
        <title>Genome public.</title>
        <authorList>
            <person name="Liu C."/>
            <person name="Sun Q."/>
        </authorList>
    </citation>
    <scope>NUCLEOTIDE SEQUENCE [LARGE SCALE GENOMIC DNA]</scope>
    <source>
        <strain evidence="2 3">BX2</strain>
    </source>
</reference>
<protein>
    <submittedName>
        <fullName evidence="2">LicD family protein</fullName>
    </submittedName>
</protein>
<comment type="caution">
    <text evidence="2">The sequence shown here is derived from an EMBL/GenBank/DDBJ whole genome shotgun (WGS) entry which is preliminary data.</text>
</comment>
<proteinExistence type="predicted"/>
<sequence>MKRKELEDKELKNIELEILKHIRNVCEEYGLRYYLAYGTLLGAVRHKGFIPWDDDIDIWMPREDYEKFLQIQHDSKGKYQVFSTRNRKDYYYEFAKVVDTDTTLEEIGFRPIKDYGVYVDVFPLDGVPCKLERFLLKYMFILKTATINIHPELNLTHKELAKLFRCIGKLGECLGAFHYPKQIDKIARKYSLASSDFMGYSLDKQMMHKSYFEQSVKIEFEHDFFDAPIGYHECLTRIYGATYMELPPIEMRHSVHNFIATLKE</sequence>
<evidence type="ECO:0000313" key="2">
    <source>
        <dbReference type="EMBL" id="MBC5645243.1"/>
    </source>
</evidence>
<keyword evidence="3" id="KW-1185">Reference proteome</keyword>
<dbReference type="Pfam" id="PF04991">
    <property type="entry name" value="LicD"/>
    <property type="match status" value="1"/>
</dbReference>
<dbReference type="EMBL" id="JACOOI010000028">
    <property type="protein sequence ID" value="MBC5645243.1"/>
    <property type="molecule type" value="Genomic_DNA"/>
</dbReference>